<dbReference type="AlphaFoldDB" id="B9XT31"/>
<feature type="domain" description="SAM-dependent MTase RsmB/NOP-type" evidence="14">
    <location>
        <begin position="179"/>
        <end position="444"/>
    </location>
</feature>
<reference evidence="15 16" key="1">
    <citation type="journal article" date="2011" name="J. Bacteriol.">
        <title>Genome sequence of 'Pedosphaera parvula' Ellin514, an aerobic Verrucomicrobial isolate from pasture soil.</title>
        <authorList>
            <person name="Kant R."/>
            <person name="van Passel M.W."/>
            <person name="Sangwan P."/>
            <person name="Palva A."/>
            <person name="Lucas S."/>
            <person name="Copeland A."/>
            <person name="Lapidus A."/>
            <person name="Glavina Del Rio T."/>
            <person name="Dalin E."/>
            <person name="Tice H."/>
            <person name="Bruce D."/>
            <person name="Goodwin L."/>
            <person name="Pitluck S."/>
            <person name="Chertkov O."/>
            <person name="Larimer F.W."/>
            <person name="Land M.L."/>
            <person name="Hauser L."/>
            <person name="Brettin T.S."/>
            <person name="Detter J.C."/>
            <person name="Han S."/>
            <person name="de Vos W.M."/>
            <person name="Janssen P.H."/>
            <person name="Smidt H."/>
        </authorList>
    </citation>
    <scope>NUCLEOTIDE SEQUENCE [LARGE SCALE GENOMIC DNA]</scope>
    <source>
        <strain evidence="15 16">Ellin514</strain>
    </source>
</reference>
<feature type="active site" description="Nucleophile" evidence="13">
    <location>
        <position position="394"/>
    </location>
</feature>
<dbReference type="GO" id="GO:0005737">
    <property type="term" value="C:cytoplasm"/>
    <property type="evidence" value="ECO:0007669"/>
    <property type="project" value="UniProtKB-SubCell"/>
</dbReference>
<evidence type="ECO:0000256" key="13">
    <source>
        <dbReference type="PROSITE-ProRule" id="PRU01023"/>
    </source>
</evidence>
<evidence type="ECO:0000256" key="6">
    <source>
        <dbReference type="ARBA" id="ARBA00022603"/>
    </source>
</evidence>
<keyword evidence="6 13" id="KW-0489">Methyltransferase</keyword>
<keyword evidence="4" id="KW-0963">Cytoplasm</keyword>
<dbReference type="RefSeq" id="WP_007418964.1">
    <property type="nucleotide sequence ID" value="NZ_ABOX02000094.1"/>
</dbReference>
<comment type="catalytic activity">
    <reaction evidence="12">
        <text>cytidine(967) in 16S rRNA + S-adenosyl-L-methionine = 5-methylcytidine(967) in 16S rRNA + S-adenosyl-L-homocysteine + H(+)</text>
        <dbReference type="Rhea" id="RHEA:42748"/>
        <dbReference type="Rhea" id="RHEA-COMP:10219"/>
        <dbReference type="Rhea" id="RHEA-COMP:10220"/>
        <dbReference type="ChEBI" id="CHEBI:15378"/>
        <dbReference type="ChEBI" id="CHEBI:57856"/>
        <dbReference type="ChEBI" id="CHEBI:59789"/>
        <dbReference type="ChEBI" id="CHEBI:74483"/>
        <dbReference type="ChEBI" id="CHEBI:82748"/>
        <dbReference type="EC" id="2.1.1.176"/>
    </reaction>
</comment>
<dbReference type="Pfam" id="PF01029">
    <property type="entry name" value="NusB"/>
    <property type="match status" value="1"/>
</dbReference>
<dbReference type="EMBL" id="ABOX02000094">
    <property type="protein sequence ID" value="EEF57005.1"/>
    <property type="molecule type" value="Genomic_DNA"/>
</dbReference>
<dbReference type="SUPFAM" id="SSF53335">
    <property type="entry name" value="S-adenosyl-L-methionine-dependent methyltransferases"/>
    <property type="match status" value="1"/>
</dbReference>
<keyword evidence="8 13" id="KW-0949">S-adenosyl-L-methionine</keyword>
<dbReference type="InterPro" id="IPR006027">
    <property type="entry name" value="NusB_RsmB_TIM44"/>
</dbReference>
<evidence type="ECO:0000256" key="2">
    <source>
        <dbReference type="ARBA" id="ARBA00004496"/>
    </source>
</evidence>
<dbReference type="Proteomes" id="UP000003688">
    <property type="component" value="Unassembled WGS sequence"/>
</dbReference>
<evidence type="ECO:0000313" key="16">
    <source>
        <dbReference type="Proteomes" id="UP000003688"/>
    </source>
</evidence>
<dbReference type="GO" id="GO:0008649">
    <property type="term" value="F:rRNA methyltransferase activity"/>
    <property type="evidence" value="ECO:0007669"/>
    <property type="project" value="InterPro"/>
</dbReference>
<dbReference type="OrthoDB" id="9810297at2"/>
<dbReference type="Gene3D" id="1.10.940.10">
    <property type="entry name" value="NusB-like"/>
    <property type="match status" value="1"/>
</dbReference>
<dbReference type="PROSITE" id="PS51686">
    <property type="entry name" value="SAM_MT_RSMB_NOP"/>
    <property type="match status" value="1"/>
</dbReference>
<dbReference type="InterPro" id="IPR054728">
    <property type="entry name" value="RsmB-like_ferredoxin"/>
</dbReference>
<dbReference type="InterPro" id="IPR049560">
    <property type="entry name" value="MeTrfase_RsmB-F_NOP2_cat"/>
</dbReference>
<dbReference type="Gene3D" id="3.40.50.150">
    <property type="entry name" value="Vaccinia Virus protein VP39"/>
    <property type="match status" value="1"/>
</dbReference>
<evidence type="ECO:0000256" key="9">
    <source>
        <dbReference type="ARBA" id="ARBA00022884"/>
    </source>
</evidence>
<accession>B9XT31</accession>
<keyword evidence="5" id="KW-0698">rRNA processing</keyword>
<evidence type="ECO:0000256" key="12">
    <source>
        <dbReference type="ARBA" id="ARBA00047283"/>
    </source>
</evidence>
<dbReference type="SUPFAM" id="SSF48013">
    <property type="entry name" value="NusB-like"/>
    <property type="match status" value="1"/>
</dbReference>
<evidence type="ECO:0000259" key="14">
    <source>
        <dbReference type="PROSITE" id="PS51686"/>
    </source>
</evidence>
<keyword evidence="9 13" id="KW-0694">RNA-binding</keyword>
<feature type="binding site" evidence="13">
    <location>
        <position position="341"/>
    </location>
    <ligand>
        <name>S-adenosyl-L-methionine</name>
        <dbReference type="ChEBI" id="CHEBI:59789"/>
    </ligand>
</feature>
<comment type="caution">
    <text evidence="15">The sequence shown here is derived from an EMBL/GenBank/DDBJ whole genome shotgun (WGS) entry which is preliminary data.</text>
</comment>
<evidence type="ECO:0000256" key="4">
    <source>
        <dbReference type="ARBA" id="ARBA00022490"/>
    </source>
</evidence>
<evidence type="ECO:0000256" key="8">
    <source>
        <dbReference type="ARBA" id="ARBA00022691"/>
    </source>
</evidence>
<evidence type="ECO:0000256" key="11">
    <source>
        <dbReference type="ARBA" id="ARBA00031088"/>
    </source>
</evidence>
<evidence type="ECO:0000256" key="3">
    <source>
        <dbReference type="ARBA" id="ARBA00012140"/>
    </source>
</evidence>
<feature type="binding site" evidence="13">
    <location>
        <begin position="273"/>
        <end position="279"/>
    </location>
    <ligand>
        <name>S-adenosyl-L-methionine</name>
        <dbReference type="ChEBI" id="CHEBI:59789"/>
    </ligand>
</feature>
<proteinExistence type="inferred from homology"/>
<keyword evidence="7 13" id="KW-0808">Transferase</keyword>
<dbReference type="CDD" id="cd02440">
    <property type="entry name" value="AdoMet_MTases"/>
    <property type="match status" value="1"/>
</dbReference>
<dbReference type="InterPro" id="IPR004573">
    <property type="entry name" value="rRNA_ssu_MeTfrase_B"/>
</dbReference>
<comment type="similarity">
    <text evidence="13">Belongs to the class I-like SAM-binding methyltransferase superfamily. RsmB/NOP family.</text>
</comment>
<dbReference type="InterPro" id="IPR023267">
    <property type="entry name" value="RCMT"/>
</dbReference>
<protein>
    <recommendedName>
        <fullName evidence="3">16S rRNA (cytosine(967)-C(5))-methyltransferase</fullName>
        <ecNumber evidence="3">2.1.1.176</ecNumber>
    </recommendedName>
    <alternativeName>
        <fullName evidence="10">16S rRNA m5C967 methyltransferase</fullName>
    </alternativeName>
    <alternativeName>
        <fullName evidence="11">rRNA (cytosine-C(5)-)-methyltransferase RsmB</fullName>
    </alternativeName>
</protein>
<evidence type="ECO:0000256" key="10">
    <source>
        <dbReference type="ARBA" id="ARBA00030399"/>
    </source>
</evidence>
<evidence type="ECO:0000256" key="7">
    <source>
        <dbReference type="ARBA" id="ARBA00022679"/>
    </source>
</evidence>
<dbReference type="NCBIfam" id="TIGR00563">
    <property type="entry name" value="rsmB"/>
    <property type="match status" value="1"/>
</dbReference>
<evidence type="ECO:0000256" key="1">
    <source>
        <dbReference type="ARBA" id="ARBA00002724"/>
    </source>
</evidence>
<comment type="subcellular location">
    <subcellularLocation>
        <location evidence="2">Cytoplasm</location>
    </subcellularLocation>
</comment>
<dbReference type="GO" id="GO:0003723">
    <property type="term" value="F:RNA binding"/>
    <property type="evidence" value="ECO:0007669"/>
    <property type="project" value="UniProtKB-UniRule"/>
</dbReference>
<comment type="function">
    <text evidence="1">Specifically methylates the cytosine at position 967 (m5C967) of 16S rRNA.</text>
</comment>
<keyword evidence="16" id="KW-1185">Reference proteome</keyword>
<dbReference type="STRING" id="320771.Cflav_PD0050"/>
<dbReference type="PANTHER" id="PTHR22807">
    <property type="entry name" value="NOP2 YEAST -RELATED NOL1/NOP2/FMU SUN DOMAIN-CONTAINING"/>
    <property type="match status" value="1"/>
</dbReference>
<dbReference type="NCBIfam" id="NF011494">
    <property type="entry name" value="PRK14902.1"/>
    <property type="match status" value="1"/>
</dbReference>
<evidence type="ECO:0000256" key="5">
    <source>
        <dbReference type="ARBA" id="ARBA00022552"/>
    </source>
</evidence>
<dbReference type="InterPro" id="IPR029063">
    <property type="entry name" value="SAM-dependent_MTases_sf"/>
</dbReference>
<dbReference type="GO" id="GO:0006355">
    <property type="term" value="P:regulation of DNA-templated transcription"/>
    <property type="evidence" value="ECO:0007669"/>
    <property type="project" value="InterPro"/>
</dbReference>
<dbReference type="InterPro" id="IPR001678">
    <property type="entry name" value="MeTrfase_RsmB-F_NOP2_dom"/>
</dbReference>
<evidence type="ECO:0000313" key="15">
    <source>
        <dbReference type="EMBL" id="EEF57005.1"/>
    </source>
</evidence>
<organism evidence="15 16">
    <name type="scientific">Pedosphaera parvula (strain Ellin514)</name>
    <dbReference type="NCBI Taxonomy" id="320771"/>
    <lineage>
        <taxon>Bacteria</taxon>
        <taxon>Pseudomonadati</taxon>
        <taxon>Verrucomicrobiota</taxon>
        <taxon>Pedosphaerae</taxon>
        <taxon>Pedosphaerales</taxon>
        <taxon>Pedosphaeraceae</taxon>
        <taxon>Pedosphaera</taxon>
    </lineage>
</organism>
<feature type="binding site" evidence="13">
    <location>
        <position position="297"/>
    </location>
    <ligand>
        <name>S-adenosyl-L-methionine</name>
        <dbReference type="ChEBI" id="CHEBI:59789"/>
    </ligand>
</feature>
<name>B9XT31_PEDPL</name>
<dbReference type="InterPro" id="IPR035926">
    <property type="entry name" value="NusB-like_sf"/>
</dbReference>
<dbReference type="EC" id="2.1.1.176" evidence="3"/>
<dbReference type="PANTHER" id="PTHR22807:SF53">
    <property type="entry name" value="RIBOSOMAL RNA SMALL SUBUNIT METHYLTRANSFERASE B-RELATED"/>
    <property type="match status" value="1"/>
</dbReference>
<gene>
    <name evidence="15" type="ORF">Cflav_PD0050</name>
</gene>
<dbReference type="Gene3D" id="3.30.70.1170">
    <property type="entry name" value="Sun protein, domain 3"/>
    <property type="match status" value="1"/>
</dbReference>
<comment type="caution">
    <text evidence="13">Lacks conserved residue(s) required for the propagation of feature annotation.</text>
</comment>
<dbReference type="Pfam" id="PF22458">
    <property type="entry name" value="RsmF-B_ferredox"/>
    <property type="match status" value="1"/>
</dbReference>
<dbReference type="Pfam" id="PF01189">
    <property type="entry name" value="Methyltr_RsmB-F"/>
    <property type="match status" value="1"/>
</dbReference>
<sequence>MKTMSLLSVVSEQKPRQIAVRVLTERLSQEEYTENLLEIELSRARLSAPDRGLCQELVYGIVRWQETLNWLIDRKTEGRRQKPEMQVLLQLGLYQMFWLDRIPNHAAVHETVEIAKELGFVAQSGFVNAVLRGYLRERVETEKLLEEVKIAQPQIGYSHPEWVYQRWLERYGAEHTAKLMEWNNTPARTYARINTLKADAAKVTAQWETEGVKFIPRQYDWIEDGLIFELESHPPLAGLKSFKDGFFYIQDPSTLLSVRELDVKAAHSVLDLCAAPGGKTTMIAQQMQNRGQIVAQDISDDRLALLRENYVRLGVTCVVASIAPNAVIANPAQRFDRVLIDAPCSNTGVMRRRVDLRWRIQPEEVERLRETQLELLRRAAPRLKPNGIMVYSTCSLEPEENSQVVQQFLSENPDFELKSERQLTPFGNDVDGAYTAKLIRVRRQ</sequence>
<dbReference type="PRINTS" id="PR02008">
    <property type="entry name" value="RCMTFAMILY"/>
</dbReference>